<dbReference type="InterPro" id="IPR031100">
    <property type="entry name" value="LOG_fam"/>
</dbReference>
<dbReference type="NCBIfam" id="TIGR00730">
    <property type="entry name" value="Rossman fold protein, TIGR00730 family"/>
    <property type="match status" value="1"/>
</dbReference>
<dbReference type="EC" id="3.2.2.n1" evidence="3"/>
<dbReference type="PANTHER" id="PTHR31223">
    <property type="entry name" value="LOG FAMILY PROTEIN YJL055W"/>
    <property type="match status" value="1"/>
</dbReference>
<evidence type="ECO:0000256" key="2">
    <source>
        <dbReference type="ARBA" id="ARBA00006763"/>
    </source>
</evidence>
<gene>
    <name evidence="4" type="ORF">BROSI_A0915</name>
</gene>
<keyword evidence="5" id="KW-1185">Reference proteome</keyword>
<name>A0ABQ0JUN6_9BACT</name>
<protein>
    <recommendedName>
        <fullName evidence="3">Cytokinin riboside 5'-monophosphate phosphoribohydrolase</fullName>
        <ecNumber evidence="3">3.2.2.n1</ecNumber>
    </recommendedName>
</protein>
<keyword evidence="3" id="KW-0203">Cytokinin biosynthesis</keyword>
<evidence type="ECO:0000313" key="4">
    <source>
        <dbReference type="EMBL" id="GAN32401.1"/>
    </source>
</evidence>
<evidence type="ECO:0000256" key="1">
    <source>
        <dbReference type="ARBA" id="ARBA00000274"/>
    </source>
</evidence>
<dbReference type="InterPro" id="IPR005269">
    <property type="entry name" value="LOG"/>
</dbReference>
<dbReference type="RefSeq" id="WP_200891681.1">
    <property type="nucleotide sequence ID" value="NZ_BAFN01000001.1"/>
</dbReference>
<reference evidence="5" key="1">
    <citation type="journal article" date="2015" name="Genome Announc.">
        <title>Draft Genome Sequence of an Anaerobic Ammonium-Oxidizing Bacterium, "Candidatus Brocadia sinica".</title>
        <authorList>
            <person name="Oshiki M."/>
            <person name="Shinyako-Hata K."/>
            <person name="Satoh H."/>
            <person name="Okabe S."/>
        </authorList>
    </citation>
    <scope>NUCLEOTIDE SEQUENCE [LARGE SCALE GENOMIC DNA]</scope>
    <source>
        <strain evidence="5">JPN1</strain>
    </source>
</reference>
<sequence>MVGDDPIKRICVFCGSNAGARSVYTDVAQQLGKAIVSHGMGLVYGGGSIGLMGIIADAVLKEKGQVIGVIPHALASREFAHPGLTELRMVSSMHERKAMMAELSDAFIAMSGGFGTLDEFFEILTWAQLGLHAKPIGLLNVQGYFDLLLAFINHAREDRFIQTKHHRLMITSHDPEELLSELIRRKPLYKVPQLIDWKET</sequence>
<proteinExistence type="inferred from homology"/>
<accession>A0ABQ0JUN6</accession>
<evidence type="ECO:0000256" key="3">
    <source>
        <dbReference type="RuleBase" id="RU363015"/>
    </source>
</evidence>
<evidence type="ECO:0000313" key="5">
    <source>
        <dbReference type="Proteomes" id="UP000032309"/>
    </source>
</evidence>
<comment type="caution">
    <text evidence="4">The sequence shown here is derived from an EMBL/GenBank/DDBJ whole genome shotgun (WGS) entry which is preliminary data.</text>
</comment>
<dbReference type="Proteomes" id="UP000032309">
    <property type="component" value="Unassembled WGS sequence"/>
</dbReference>
<keyword evidence="3" id="KW-0378">Hydrolase</keyword>
<dbReference type="PANTHER" id="PTHR31223:SF70">
    <property type="entry name" value="LOG FAMILY PROTEIN YJL055W"/>
    <property type="match status" value="1"/>
</dbReference>
<dbReference type="Pfam" id="PF03641">
    <property type="entry name" value="Lysine_decarbox"/>
    <property type="match status" value="1"/>
</dbReference>
<dbReference type="EMBL" id="BAFN01000001">
    <property type="protein sequence ID" value="GAN32401.1"/>
    <property type="molecule type" value="Genomic_DNA"/>
</dbReference>
<comment type="catalytic activity">
    <reaction evidence="1">
        <text>AMP + H2O = D-ribose 5-phosphate + adenine</text>
        <dbReference type="Rhea" id="RHEA:20129"/>
        <dbReference type="ChEBI" id="CHEBI:15377"/>
        <dbReference type="ChEBI" id="CHEBI:16708"/>
        <dbReference type="ChEBI" id="CHEBI:78346"/>
        <dbReference type="ChEBI" id="CHEBI:456215"/>
        <dbReference type="EC" id="3.2.2.4"/>
    </reaction>
</comment>
<comment type="similarity">
    <text evidence="2 3">Belongs to the LOG family.</text>
</comment>
<organism evidence="4 5">
    <name type="scientific">Candidatus Brocadia sinica JPN1</name>
    <dbReference type="NCBI Taxonomy" id="1197129"/>
    <lineage>
        <taxon>Bacteria</taxon>
        <taxon>Pseudomonadati</taxon>
        <taxon>Planctomycetota</taxon>
        <taxon>Candidatus Brocadiia</taxon>
        <taxon>Candidatus Brocadiales</taxon>
        <taxon>Candidatus Brocadiaceae</taxon>
        <taxon>Candidatus Brocadia</taxon>
    </lineage>
</organism>
<dbReference type="SUPFAM" id="SSF102405">
    <property type="entry name" value="MCP/YpsA-like"/>
    <property type="match status" value="1"/>
</dbReference>
<dbReference type="Gene3D" id="3.40.50.450">
    <property type="match status" value="1"/>
</dbReference>